<feature type="repeat" description="Pumilio" evidence="3">
    <location>
        <begin position="647"/>
        <end position="682"/>
    </location>
</feature>
<proteinExistence type="predicted"/>
<dbReference type="SUPFAM" id="SSF48371">
    <property type="entry name" value="ARM repeat"/>
    <property type="match status" value="1"/>
</dbReference>
<reference evidence="6" key="1">
    <citation type="journal article" date="2020" name="Stud. Mycol.">
        <title>101 Dothideomycetes genomes: a test case for predicting lifestyles and emergence of pathogens.</title>
        <authorList>
            <person name="Haridas S."/>
            <person name="Albert R."/>
            <person name="Binder M."/>
            <person name="Bloem J."/>
            <person name="Labutti K."/>
            <person name="Salamov A."/>
            <person name="Andreopoulos B."/>
            <person name="Baker S."/>
            <person name="Barry K."/>
            <person name="Bills G."/>
            <person name="Bluhm B."/>
            <person name="Cannon C."/>
            <person name="Castanera R."/>
            <person name="Culley D."/>
            <person name="Daum C."/>
            <person name="Ezra D."/>
            <person name="Gonzalez J."/>
            <person name="Henrissat B."/>
            <person name="Kuo A."/>
            <person name="Liang C."/>
            <person name="Lipzen A."/>
            <person name="Lutzoni F."/>
            <person name="Magnuson J."/>
            <person name="Mondo S."/>
            <person name="Nolan M."/>
            <person name="Ohm R."/>
            <person name="Pangilinan J."/>
            <person name="Park H.-J."/>
            <person name="Ramirez L."/>
            <person name="Alfaro M."/>
            <person name="Sun H."/>
            <person name="Tritt A."/>
            <person name="Yoshinaga Y."/>
            <person name="Zwiers L.-H."/>
            <person name="Turgeon B."/>
            <person name="Goodwin S."/>
            <person name="Spatafora J."/>
            <person name="Crous P."/>
            <person name="Grigoriev I."/>
        </authorList>
    </citation>
    <scope>NUCLEOTIDE SEQUENCE</scope>
    <source>
        <strain evidence="6">CBS 116005</strain>
    </source>
</reference>
<dbReference type="EMBL" id="ML995815">
    <property type="protein sequence ID" value="KAF2772259.1"/>
    <property type="molecule type" value="Genomic_DNA"/>
</dbReference>
<feature type="repeat" description="Pumilio" evidence="3">
    <location>
        <begin position="720"/>
        <end position="755"/>
    </location>
</feature>
<name>A0A6G1LI62_9PEZI</name>
<dbReference type="InterPro" id="IPR033712">
    <property type="entry name" value="Pumilio_RNA-bd"/>
</dbReference>
<dbReference type="Pfam" id="PF00806">
    <property type="entry name" value="PUF"/>
    <property type="match status" value="8"/>
</dbReference>
<dbReference type="OrthoDB" id="668540at2759"/>
<dbReference type="InterPro" id="IPR016024">
    <property type="entry name" value="ARM-type_fold"/>
</dbReference>
<dbReference type="AlphaFoldDB" id="A0A6G1LI62"/>
<dbReference type="Gene3D" id="1.25.10.10">
    <property type="entry name" value="Leucine-rich Repeat Variant"/>
    <property type="match status" value="1"/>
</dbReference>
<dbReference type="GO" id="GO:0005737">
    <property type="term" value="C:cytoplasm"/>
    <property type="evidence" value="ECO:0007669"/>
    <property type="project" value="TreeGrafter"/>
</dbReference>
<dbReference type="SMART" id="SM00025">
    <property type="entry name" value="Pumilio"/>
    <property type="match status" value="8"/>
</dbReference>
<dbReference type="CDD" id="cd07920">
    <property type="entry name" value="Pumilio"/>
    <property type="match status" value="1"/>
</dbReference>
<evidence type="ECO:0000313" key="6">
    <source>
        <dbReference type="EMBL" id="KAF2772259.1"/>
    </source>
</evidence>
<evidence type="ECO:0000256" key="2">
    <source>
        <dbReference type="ARBA" id="ARBA00024893"/>
    </source>
</evidence>
<feature type="compositionally biased region" description="Pro residues" evidence="4">
    <location>
        <begin position="1057"/>
        <end position="1068"/>
    </location>
</feature>
<feature type="repeat" description="Pumilio" evidence="3">
    <location>
        <begin position="683"/>
        <end position="719"/>
    </location>
</feature>
<feature type="repeat" description="Pumilio" evidence="3">
    <location>
        <begin position="756"/>
        <end position="791"/>
    </location>
</feature>
<feature type="repeat" description="Pumilio" evidence="3">
    <location>
        <begin position="792"/>
        <end position="827"/>
    </location>
</feature>
<dbReference type="PANTHER" id="PTHR12537">
    <property type="entry name" value="RNA BINDING PROTEIN PUMILIO-RELATED"/>
    <property type="match status" value="1"/>
</dbReference>
<dbReference type="GO" id="GO:0010608">
    <property type="term" value="P:post-transcriptional regulation of gene expression"/>
    <property type="evidence" value="ECO:0007669"/>
    <property type="project" value="TreeGrafter"/>
</dbReference>
<evidence type="ECO:0000256" key="3">
    <source>
        <dbReference type="PROSITE-ProRule" id="PRU00317"/>
    </source>
</evidence>
<dbReference type="PROSITE" id="PS50303">
    <property type="entry name" value="PUM_HD"/>
    <property type="match status" value="1"/>
</dbReference>
<feature type="repeat" description="Pumilio" evidence="3">
    <location>
        <begin position="611"/>
        <end position="646"/>
    </location>
</feature>
<feature type="domain" description="PUM-HD" evidence="5">
    <location>
        <begin position="589"/>
        <end position="927"/>
    </location>
</feature>
<accession>A0A6G1LI62</accession>
<dbReference type="PROSITE" id="PS50302">
    <property type="entry name" value="PUM"/>
    <property type="match status" value="8"/>
</dbReference>
<organism evidence="6 7">
    <name type="scientific">Teratosphaeria nubilosa</name>
    <dbReference type="NCBI Taxonomy" id="161662"/>
    <lineage>
        <taxon>Eukaryota</taxon>
        <taxon>Fungi</taxon>
        <taxon>Dikarya</taxon>
        <taxon>Ascomycota</taxon>
        <taxon>Pezizomycotina</taxon>
        <taxon>Dothideomycetes</taxon>
        <taxon>Dothideomycetidae</taxon>
        <taxon>Mycosphaerellales</taxon>
        <taxon>Teratosphaeriaceae</taxon>
        <taxon>Teratosphaeria</taxon>
    </lineage>
</organism>
<comment type="function">
    <text evidence="2">RNA-binding nucleolar protein required for pre-rRNA processing. Involved in production of 18S rRNA and assembly of small ribosomal subunit.</text>
</comment>
<keyword evidence="1" id="KW-0677">Repeat</keyword>
<feature type="region of interest" description="Disordered" evidence="4">
    <location>
        <begin position="979"/>
        <end position="1130"/>
    </location>
</feature>
<dbReference type="InterPro" id="IPR001313">
    <property type="entry name" value="Pumilio_RNA-bd_rpt"/>
</dbReference>
<feature type="compositionally biased region" description="Polar residues" evidence="4">
    <location>
        <begin position="182"/>
        <end position="194"/>
    </location>
</feature>
<dbReference type="InterPro" id="IPR011989">
    <property type="entry name" value="ARM-like"/>
</dbReference>
<dbReference type="GO" id="GO:0003729">
    <property type="term" value="F:mRNA binding"/>
    <property type="evidence" value="ECO:0007669"/>
    <property type="project" value="TreeGrafter"/>
</dbReference>
<feature type="compositionally biased region" description="Polar residues" evidence="4">
    <location>
        <begin position="34"/>
        <end position="44"/>
    </location>
</feature>
<gene>
    <name evidence="6" type="ORF">EJ03DRAFT_200445</name>
</gene>
<feature type="compositionally biased region" description="Polar residues" evidence="4">
    <location>
        <begin position="1098"/>
        <end position="1117"/>
    </location>
</feature>
<keyword evidence="7" id="KW-1185">Reference proteome</keyword>
<evidence type="ECO:0000259" key="5">
    <source>
        <dbReference type="PROSITE" id="PS50303"/>
    </source>
</evidence>
<evidence type="ECO:0000256" key="1">
    <source>
        <dbReference type="ARBA" id="ARBA00022737"/>
    </source>
</evidence>
<dbReference type="Proteomes" id="UP000799436">
    <property type="component" value="Unassembled WGS sequence"/>
</dbReference>
<sequence>MAHPYRGPLSPRDEPQYSTNPLSPPRNPNRLSGSMVTSGAQQQDVRGGLTRRFTTNGLPTLSPIGQQRKQAAGEYLSELAARQYEVLLARQRALQAEIDSFDPETRRDVEAGLRHEDAITQMLASSEPASPPDYGNAFPTAFSKPNRYSAASLTSPPGISNRPSRSSTQVTSPSVGVVRPYTSGNTYLPSQSVPGSRRQSDNEDDDEPFLYGFDGMNRSAANPNRNSMPITGYDRNKRNTTDISSLGPVNTTGFLFDNDVEDNQLVQSKSQTTSPPTNRLSLQVQQTPDGFPKLIRADQSFSDFSASAALDLALAQGIEPQTQLTDRATASRHRISLPPSALTGNVNIAPLNSILANADSKSAAGNRRSMEVKFTAETKRPSLMASPPRGLANGSASKLPYSTNDIPTLKSINGTSNGIASPRNQHINPIASTTSVDQSTTPLATTNLNRHSQEFIPASGTADSNGETINSHSSLQANAAPFGPTGNGLDTSMQTFGQNGMSPYAQQAFYSGHSLPPMHMLNNGFGNMSLNNGYGGQTQWANQQGMFAGPQNGYGGGYSQYGAQSAHGQAGAGAGRYSDTRFHDNQRMNMQQRRQAQEDAIAKYSSVDIEELMGEIYSLCKDQHGCRFLQRKLDERDAKATQAIFDEVKGHIVELMTDPFGNYLCQKLLECTDDDQRTVLIRNSMGSMTKIALNQHGTRALQKMIEYISTPEQTECIIQALRYDVVQLIQDLNGNHVIQKCLNHLTPENAQFIFDAAGQNCIDVGTHRHGCCVLQRCIDHASGAQKGNLVDQVINNAFTLVQDPFGNYVVQYIIDLAEPSFTEPLCRSFYGHVALLSKQKFSSNVIEKCIRCAGDDTKRELVREIYAPNELDKLLRDSFANYVVQTAIDHADEQSKAQLINNIRPILPHIRNTPYGRRIQLKITDYDTRKAGVSEPSSGMPTGYATPDGLIIAPNGTLMAPNGGHLFGDDGNGINGMMPPPPTNGLHGLNGLASPPLSTNGLRSPHGAESGVLSPPTSQANLMSPPGSDGNSIKNLPLGVQSDPIPSGRGNRRGWAGPPPAWRGPPAPGTFGETGFSSMGNGQGLPNGDIASPAPQRHNYSNSWFEGNGNYGNQGFSTAGRPPRFGGNQF</sequence>
<feature type="repeat" description="Pumilio" evidence="3">
    <location>
        <begin position="864"/>
        <end position="901"/>
    </location>
</feature>
<feature type="region of interest" description="Disordered" evidence="4">
    <location>
        <begin position="1"/>
        <end position="66"/>
    </location>
</feature>
<dbReference type="InterPro" id="IPR033133">
    <property type="entry name" value="PUM-HD"/>
</dbReference>
<feature type="region of interest" description="Disordered" evidence="4">
    <location>
        <begin position="148"/>
        <end position="246"/>
    </location>
</feature>
<feature type="compositionally biased region" description="Polar residues" evidence="4">
    <location>
        <begin position="52"/>
        <end position="66"/>
    </location>
</feature>
<feature type="repeat" description="Pumilio" evidence="3">
    <location>
        <begin position="828"/>
        <end position="863"/>
    </location>
</feature>
<evidence type="ECO:0000256" key="4">
    <source>
        <dbReference type="SAM" id="MobiDB-lite"/>
    </source>
</evidence>
<dbReference type="PANTHER" id="PTHR12537:SF13">
    <property type="entry name" value="PUMILIO HOMOLOGY DOMAIN FAMILY MEMBER 4"/>
    <property type="match status" value="1"/>
</dbReference>
<evidence type="ECO:0000313" key="7">
    <source>
        <dbReference type="Proteomes" id="UP000799436"/>
    </source>
</evidence>
<dbReference type="FunFam" id="1.25.10.10:FF:000237">
    <property type="entry name" value="Pumilio homolog 9"/>
    <property type="match status" value="1"/>
</dbReference>
<feature type="compositionally biased region" description="Polar residues" evidence="4">
    <location>
        <begin position="219"/>
        <end position="229"/>
    </location>
</feature>
<protein>
    <recommendedName>
        <fullName evidence="5">PUM-HD domain-containing protein</fullName>
    </recommendedName>
</protein>
<feature type="compositionally biased region" description="Polar residues" evidence="4">
    <location>
        <begin position="149"/>
        <end position="174"/>
    </location>
</feature>